<dbReference type="SUPFAM" id="SSF144091">
    <property type="entry name" value="Rhomboid-like"/>
    <property type="match status" value="1"/>
</dbReference>
<dbReference type="GO" id="GO:0006508">
    <property type="term" value="P:proteolysis"/>
    <property type="evidence" value="ECO:0007669"/>
    <property type="project" value="UniProtKB-KW"/>
</dbReference>
<dbReference type="STRING" id="229919.GCA_001050195_02923"/>
<dbReference type="GO" id="GO:0004252">
    <property type="term" value="F:serine-type endopeptidase activity"/>
    <property type="evidence" value="ECO:0007669"/>
    <property type="project" value="InterPro"/>
</dbReference>
<feature type="transmembrane region" description="Helical" evidence="6">
    <location>
        <begin position="92"/>
        <end position="112"/>
    </location>
</feature>
<organism evidence="8 9">
    <name type="scientific">Anaerolinea thermolimosa</name>
    <dbReference type="NCBI Taxonomy" id="229919"/>
    <lineage>
        <taxon>Bacteria</taxon>
        <taxon>Bacillati</taxon>
        <taxon>Chloroflexota</taxon>
        <taxon>Anaerolineae</taxon>
        <taxon>Anaerolineales</taxon>
        <taxon>Anaerolineaceae</taxon>
        <taxon>Anaerolinea</taxon>
    </lineage>
</organism>
<comment type="subcellular location">
    <subcellularLocation>
        <location evidence="1">Membrane</location>
        <topology evidence="1">Multi-pass membrane protein</topology>
    </subcellularLocation>
</comment>
<gene>
    <name evidence="8" type="ORF">DEQ80_04460</name>
</gene>
<evidence type="ECO:0000256" key="6">
    <source>
        <dbReference type="SAM" id="Phobius"/>
    </source>
</evidence>
<proteinExistence type="predicted"/>
<name>A0A3D1JES3_9CHLR</name>
<feature type="transmembrane region" description="Helical" evidence="6">
    <location>
        <begin position="41"/>
        <end position="60"/>
    </location>
</feature>
<keyword evidence="3 6" id="KW-1133">Transmembrane helix</keyword>
<dbReference type="PANTHER" id="PTHR43731">
    <property type="entry name" value="RHOMBOID PROTEASE"/>
    <property type="match status" value="1"/>
</dbReference>
<dbReference type="InterPro" id="IPR022764">
    <property type="entry name" value="Peptidase_S54_rhomboid_dom"/>
</dbReference>
<dbReference type="Proteomes" id="UP000264141">
    <property type="component" value="Unassembled WGS sequence"/>
</dbReference>
<feature type="domain" description="Peptidase S54 rhomboid" evidence="7">
    <location>
        <begin position="83"/>
        <end position="220"/>
    </location>
</feature>
<dbReference type="Pfam" id="PF01694">
    <property type="entry name" value="Rhomboid"/>
    <property type="match status" value="1"/>
</dbReference>
<comment type="caution">
    <text evidence="8">The sequence shown here is derived from an EMBL/GenBank/DDBJ whole genome shotgun (WGS) entry which is preliminary data.</text>
</comment>
<feature type="transmembrane region" description="Helical" evidence="6">
    <location>
        <begin position="178"/>
        <end position="196"/>
    </location>
</feature>
<keyword evidence="4 6" id="KW-0472">Membrane</keyword>
<evidence type="ECO:0000313" key="8">
    <source>
        <dbReference type="EMBL" id="HCE17091.1"/>
    </source>
</evidence>
<dbReference type="RefSeq" id="WP_062195440.1">
    <property type="nucleotide sequence ID" value="NZ_DF967965.1"/>
</dbReference>
<evidence type="ECO:0000256" key="1">
    <source>
        <dbReference type="ARBA" id="ARBA00004141"/>
    </source>
</evidence>
<dbReference type="Gene3D" id="1.20.1540.10">
    <property type="entry name" value="Rhomboid-like"/>
    <property type="match status" value="1"/>
</dbReference>
<dbReference type="GO" id="GO:0016020">
    <property type="term" value="C:membrane"/>
    <property type="evidence" value="ECO:0007669"/>
    <property type="project" value="UniProtKB-SubCell"/>
</dbReference>
<feature type="transmembrane region" description="Helical" evidence="6">
    <location>
        <begin position="202"/>
        <end position="220"/>
    </location>
</feature>
<accession>A0A3D1JES3</accession>
<protein>
    <submittedName>
        <fullName evidence="8">Rhomboid family intramembrane serine protease</fullName>
    </submittedName>
</protein>
<dbReference type="OrthoDB" id="9813074at2"/>
<keyword evidence="2 6" id="KW-0812">Transmembrane</keyword>
<evidence type="ECO:0000259" key="7">
    <source>
        <dbReference type="Pfam" id="PF01694"/>
    </source>
</evidence>
<keyword evidence="8" id="KW-0378">Hydrolase</keyword>
<dbReference type="InterPro" id="IPR035952">
    <property type="entry name" value="Rhomboid-like_sf"/>
</dbReference>
<evidence type="ECO:0000256" key="5">
    <source>
        <dbReference type="SAM" id="MobiDB-lite"/>
    </source>
</evidence>
<dbReference type="PANTHER" id="PTHR43731:SF26">
    <property type="entry name" value="RHOMBOID-LIKE PROTEIN 10, CHLOROPLASTIC"/>
    <property type="match status" value="1"/>
</dbReference>
<evidence type="ECO:0000313" key="9">
    <source>
        <dbReference type="Proteomes" id="UP000264141"/>
    </source>
</evidence>
<sequence length="263" mass="28573">MSLPPYSGDEPQPPRPASEGNELGQIHPVQVMVRLPQVSPIVTYLILGITIFVFLLQLISQNLLGADYPLALGAKVNTLIRQGEVWRFFTPALLHASILHIGFNMYGLWIFGRNLERSYGHLRFLLLYGLGAFAGNVLSFLLSNKPSVGASTALFALVAAEGVFIYQNRQIFGRERSTAMLSNVVMLVAINLFLGLRPGIDNWGHLGGLIGGAVFAWLAGPQFFVAGEYPQLHLADRREPVQVWTVAALEALALAAIAAAGIL</sequence>
<keyword evidence="8" id="KW-0645">Protease</keyword>
<feature type="region of interest" description="Disordered" evidence="5">
    <location>
        <begin position="1"/>
        <end position="21"/>
    </location>
</feature>
<feature type="transmembrane region" description="Helical" evidence="6">
    <location>
        <begin position="124"/>
        <end position="142"/>
    </location>
</feature>
<evidence type="ECO:0000256" key="4">
    <source>
        <dbReference type="ARBA" id="ARBA00023136"/>
    </source>
</evidence>
<reference evidence="8 9" key="1">
    <citation type="journal article" date="2018" name="Nat. Biotechnol.">
        <title>A standardized bacterial taxonomy based on genome phylogeny substantially revises the tree of life.</title>
        <authorList>
            <person name="Parks D.H."/>
            <person name="Chuvochina M."/>
            <person name="Waite D.W."/>
            <person name="Rinke C."/>
            <person name="Skarshewski A."/>
            <person name="Chaumeil P.A."/>
            <person name="Hugenholtz P."/>
        </authorList>
    </citation>
    <scope>NUCLEOTIDE SEQUENCE [LARGE SCALE GENOMIC DNA]</scope>
    <source>
        <strain evidence="8">UBA8781</strain>
    </source>
</reference>
<dbReference type="EMBL" id="DPBP01000020">
    <property type="protein sequence ID" value="HCE17091.1"/>
    <property type="molecule type" value="Genomic_DNA"/>
</dbReference>
<feature type="transmembrane region" description="Helical" evidence="6">
    <location>
        <begin position="148"/>
        <end position="166"/>
    </location>
</feature>
<dbReference type="AlphaFoldDB" id="A0A3D1JES3"/>
<evidence type="ECO:0000256" key="3">
    <source>
        <dbReference type="ARBA" id="ARBA00022989"/>
    </source>
</evidence>
<dbReference type="InterPro" id="IPR050925">
    <property type="entry name" value="Rhomboid_protease_S54"/>
</dbReference>
<evidence type="ECO:0000256" key="2">
    <source>
        <dbReference type="ARBA" id="ARBA00022692"/>
    </source>
</evidence>
<feature type="transmembrane region" description="Helical" evidence="6">
    <location>
        <begin position="241"/>
        <end position="262"/>
    </location>
</feature>